<accession>A0A4U7ASP3</accession>
<gene>
    <name evidence="1" type="ORF">C1H76_8202</name>
</gene>
<evidence type="ECO:0000313" key="2">
    <source>
        <dbReference type="Proteomes" id="UP000308133"/>
    </source>
</evidence>
<evidence type="ECO:0008006" key="3">
    <source>
        <dbReference type="Google" id="ProtNLM"/>
    </source>
</evidence>
<dbReference type="EMBL" id="PTQR01000111">
    <property type="protein sequence ID" value="TKX19630.1"/>
    <property type="molecule type" value="Genomic_DNA"/>
</dbReference>
<evidence type="ECO:0000313" key="1">
    <source>
        <dbReference type="EMBL" id="TKX19630.1"/>
    </source>
</evidence>
<dbReference type="Gene3D" id="3.40.50.1820">
    <property type="entry name" value="alpha/beta hydrolase"/>
    <property type="match status" value="1"/>
</dbReference>
<dbReference type="PANTHER" id="PTHR42044">
    <property type="entry name" value="DUF676 DOMAIN-CONTAINING PROTEIN-RELATED"/>
    <property type="match status" value="1"/>
</dbReference>
<dbReference type="Proteomes" id="UP000308133">
    <property type="component" value="Unassembled WGS sequence"/>
</dbReference>
<dbReference type="SUPFAM" id="SSF53474">
    <property type="entry name" value="alpha/beta-Hydrolases"/>
    <property type="match status" value="1"/>
</dbReference>
<organism evidence="1 2">
    <name type="scientific">Elsinoe australis</name>
    <dbReference type="NCBI Taxonomy" id="40998"/>
    <lineage>
        <taxon>Eukaryota</taxon>
        <taxon>Fungi</taxon>
        <taxon>Dikarya</taxon>
        <taxon>Ascomycota</taxon>
        <taxon>Pezizomycotina</taxon>
        <taxon>Dothideomycetes</taxon>
        <taxon>Dothideomycetidae</taxon>
        <taxon>Myriangiales</taxon>
        <taxon>Elsinoaceae</taxon>
        <taxon>Elsinoe</taxon>
    </lineage>
</organism>
<name>A0A4U7ASP3_9PEZI</name>
<protein>
    <recommendedName>
        <fullName evidence="3">DUF676 domain-containing protein</fullName>
    </recommendedName>
</protein>
<dbReference type="InterPro" id="IPR029058">
    <property type="entry name" value="AB_hydrolase_fold"/>
</dbReference>
<sequence>MAFLSRYVTSKYDPKDTATFKDHFGAPTVEQLPSPLELFWTDVWDIIKNIRLLPDVLRPFFTTNPDDELYLLPPSGLSIWWWSLFSLLQIPPMLILIALSILTISLLQLLSNLHSLLFWSPIQGPSLQVFPPSPPRNSNPRHRWLFINGIAVPAHGLHQNLRVLSTTFNAPVLGIHNRTYGFLGDLVECVFQRSFAYRTLETRLAVPILSKYLLAPDAEVEKVVLVAHSQGGICAADVLDQVFAAVPWERIHDRLEVYTFGSAAGHFRNPWMEAAGTGSRRRLVRRMEHYCHEDDMVTSFGALSALQKEGNPYKGEVFVWKGRPGHLLNQHYLKDMFNPETVGKKGSFLEGKVVPYRAGEKGDGGDGRWYVEPGMEVGEGEKKVKDLSYLWRYMVGKEEEKVDEMMDRKTRDSVKVNGH</sequence>
<reference evidence="1 2" key="1">
    <citation type="submission" date="2018-02" db="EMBL/GenBank/DDBJ databases">
        <title>Draft genome sequences of Elsinoe sp., causing black scab on jojoba.</title>
        <authorList>
            <person name="Stodart B."/>
            <person name="Jeffress S."/>
            <person name="Ash G."/>
            <person name="Arun Chinnappa K."/>
        </authorList>
    </citation>
    <scope>NUCLEOTIDE SEQUENCE [LARGE SCALE GENOMIC DNA]</scope>
    <source>
        <strain evidence="1 2">Hillstone_2</strain>
    </source>
</reference>
<comment type="caution">
    <text evidence="1">The sequence shown here is derived from an EMBL/GenBank/DDBJ whole genome shotgun (WGS) entry which is preliminary data.</text>
</comment>
<proteinExistence type="predicted"/>
<dbReference type="AlphaFoldDB" id="A0A4U7ASP3"/>
<dbReference type="PANTHER" id="PTHR42044:SF2">
    <property type="entry name" value="DUF676 DOMAIN-CONTAINING PROTEIN"/>
    <property type="match status" value="1"/>
</dbReference>